<sequence>MEELLYRARKFDLVRITYTLAGRRVVAEVLRHPGAVAAVLKRNGLIFVKQYRPAVGAYTLEIPAGTLKRGEAPEDGLKRELVEETGYLPTKYVPMGWIYPSPGVSDEKIYLYFVEAAEYVGVGQRDPGEADMEVVEVGVEEAFGAVAKGEIRDGKTVAALFLARQLGYI</sequence>
<evidence type="ECO:0000313" key="2">
    <source>
        <dbReference type="Proteomes" id="UP000033636"/>
    </source>
</evidence>
<accession>A0ACC6UZ11</accession>
<reference evidence="1" key="1">
    <citation type="submission" date="2024-07" db="EMBL/GenBank/DDBJ databases">
        <title>Metagenome and Metagenome-Assembled Genomes of Archaea from a hot spring from the geothermal field of Los Azufres, Mexico.</title>
        <authorList>
            <person name="Marin-Paredes R."/>
            <person name="Martinez-Romero E."/>
            <person name="Servin-Garciduenas L.E."/>
        </authorList>
    </citation>
    <scope>NUCLEOTIDE SEQUENCE</scope>
</reference>
<proteinExistence type="predicted"/>
<dbReference type="Proteomes" id="UP000033636">
    <property type="component" value="Unassembled WGS sequence"/>
</dbReference>
<organism evidence="1 2">
    <name type="scientific">Thermoproteus sp. AZ2</name>
    <dbReference type="NCBI Taxonomy" id="1609232"/>
    <lineage>
        <taxon>Archaea</taxon>
        <taxon>Thermoproteota</taxon>
        <taxon>Thermoprotei</taxon>
        <taxon>Thermoproteales</taxon>
        <taxon>Thermoproteaceae</taxon>
        <taxon>Thermoproteus</taxon>
    </lineage>
</organism>
<name>A0ACC6UZ11_9CREN</name>
<gene>
    <name evidence="1" type="ORF">TU35_001400</name>
</gene>
<keyword evidence="1" id="KW-0378">Hydrolase</keyword>
<dbReference type="EC" id="3.6.-.-" evidence="1"/>
<protein>
    <submittedName>
        <fullName evidence="1">NUDIX hydrolase</fullName>
        <ecNumber evidence="1">3.6.-.-</ecNumber>
    </submittedName>
</protein>
<dbReference type="EMBL" id="JZWT02000003">
    <property type="protein sequence ID" value="MFB6489896.1"/>
    <property type="molecule type" value="Genomic_DNA"/>
</dbReference>
<comment type="caution">
    <text evidence="1">The sequence shown here is derived from an EMBL/GenBank/DDBJ whole genome shotgun (WGS) entry which is preliminary data.</text>
</comment>
<evidence type="ECO:0000313" key="1">
    <source>
        <dbReference type="EMBL" id="MFB6489896.1"/>
    </source>
</evidence>